<evidence type="ECO:0000256" key="1">
    <source>
        <dbReference type="ARBA" id="ARBA00004496"/>
    </source>
</evidence>
<keyword evidence="4 5" id="KW-0963">Cytoplasm</keyword>
<protein>
    <recommendedName>
        <fullName evidence="3 5">Regulatory protein RecX</fullName>
    </recommendedName>
</protein>
<dbReference type="PANTHER" id="PTHR33602">
    <property type="entry name" value="REGULATORY PROTEIN RECX FAMILY PROTEIN"/>
    <property type="match status" value="1"/>
</dbReference>
<comment type="function">
    <text evidence="5">Modulates RecA activity.</text>
</comment>
<comment type="caution">
    <text evidence="8">The sequence shown here is derived from an EMBL/GenBank/DDBJ whole genome shotgun (WGS) entry which is preliminary data.</text>
</comment>
<accession>A0ABQ1THK9</accession>
<evidence type="ECO:0000259" key="6">
    <source>
        <dbReference type="Pfam" id="PF02631"/>
    </source>
</evidence>
<comment type="subcellular location">
    <subcellularLocation>
        <location evidence="1 5">Cytoplasm</location>
    </subcellularLocation>
</comment>
<evidence type="ECO:0000256" key="3">
    <source>
        <dbReference type="ARBA" id="ARBA00018111"/>
    </source>
</evidence>
<evidence type="ECO:0000256" key="5">
    <source>
        <dbReference type="HAMAP-Rule" id="MF_01114"/>
    </source>
</evidence>
<evidence type="ECO:0000256" key="2">
    <source>
        <dbReference type="ARBA" id="ARBA00009695"/>
    </source>
</evidence>
<reference evidence="9" key="1">
    <citation type="journal article" date="2019" name="Int. J. Syst. Evol. Microbiol.">
        <title>The Global Catalogue of Microorganisms (GCM) 10K type strain sequencing project: providing services to taxonomists for standard genome sequencing and annotation.</title>
        <authorList>
            <consortium name="The Broad Institute Genomics Platform"/>
            <consortium name="The Broad Institute Genome Sequencing Center for Infectious Disease"/>
            <person name="Wu L."/>
            <person name="Ma J."/>
        </authorList>
    </citation>
    <scope>NUCLEOTIDE SEQUENCE [LARGE SCALE GENOMIC DNA]</scope>
    <source>
        <strain evidence="9">CGMCC 1.12707</strain>
    </source>
</reference>
<dbReference type="PANTHER" id="PTHR33602:SF1">
    <property type="entry name" value="REGULATORY PROTEIN RECX FAMILY PROTEIN"/>
    <property type="match status" value="1"/>
</dbReference>
<organism evidence="8 9">
    <name type="scientific">Chishuiella changwenlii</name>
    <dbReference type="NCBI Taxonomy" id="1434701"/>
    <lineage>
        <taxon>Bacteria</taxon>
        <taxon>Pseudomonadati</taxon>
        <taxon>Bacteroidota</taxon>
        <taxon>Flavobacteriia</taxon>
        <taxon>Flavobacteriales</taxon>
        <taxon>Weeksellaceae</taxon>
        <taxon>Chishuiella</taxon>
    </lineage>
</organism>
<dbReference type="Gene3D" id="1.10.10.10">
    <property type="entry name" value="Winged helix-like DNA-binding domain superfamily/Winged helix DNA-binding domain"/>
    <property type="match status" value="2"/>
</dbReference>
<dbReference type="InterPro" id="IPR053925">
    <property type="entry name" value="RecX_HTH_3rd"/>
</dbReference>
<dbReference type="Proteomes" id="UP000650994">
    <property type="component" value="Unassembled WGS sequence"/>
</dbReference>
<sequence>MLKLVRRVSAKRISTTIPVEFYIIFSNKLENQFMSFSQKDNSKKIYTIDEIKDKMAKYCLYQDRCHWEVEKKLREFDLIPEAKDEIIFKLLHYGFLNEERFVHNFVRGKVNQKLWGKNRLKQELKLRQIDSKLIDTALKEEIDPEKYWNNLVKLSQKKYDALYSERDSFKKINKIKSFLAYKGYEFDLINEAIVLLNIK</sequence>
<dbReference type="HAMAP" id="MF_01114">
    <property type="entry name" value="RecX"/>
    <property type="match status" value="1"/>
</dbReference>
<dbReference type="InterPro" id="IPR003783">
    <property type="entry name" value="Regulatory_RecX"/>
</dbReference>
<evidence type="ECO:0000313" key="8">
    <source>
        <dbReference type="EMBL" id="GGE95557.1"/>
    </source>
</evidence>
<dbReference type="Pfam" id="PF21981">
    <property type="entry name" value="RecX_HTH3"/>
    <property type="match status" value="1"/>
</dbReference>
<dbReference type="InterPro" id="IPR053924">
    <property type="entry name" value="RecX_HTH_2nd"/>
</dbReference>
<name>A0ABQ1THK9_9FLAO</name>
<dbReference type="EMBL" id="BMFL01000007">
    <property type="protein sequence ID" value="GGE95557.1"/>
    <property type="molecule type" value="Genomic_DNA"/>
</dbReference>
<feature type="domain" description="RecX third three-helical" evidence="7">
    <location>
        <begin position="145"/>
        <end position="193"/>
    </location>
</feature>
<keyword evidence="9" id="KW-1185">Reference proteome</keyword>
<comment type="similarity">
    <text evidence="2 5">Belongs to the RecX family.</text>
</comment>
<dbReference type="InterPro" id="IPR036388">
    <property type="entry name" value="WH-like_DNA-bd_sf"/>
</dbReference>
<evidence type="ECO:0000313" key="9">
    <source>
        <dbReference type="Proteomes" id="UP000650994"/>
    </source>
</evidence>
<evidence type="ECO:0000256" key="4">
    <source>
        <dbReference type="ARBA" id="ARBA00022490"/>
    </source>
</evidence>
<dbReference type="Pfam" id="PF02631">
    <property type="entry name" value="RecX_HTH2"/>
    <property type="match status" value="1"/>
</dbReference>
<proteinExistence type="inferred from homology"/>
<feature type="domain" description="RecX second three-helical" evidence="6">
    <location>
        <begin position="97"/>
        <end position="138"/>
    </location>
</feature>
<gene>
    <name evidence="5 8" type="primary">recX</name>
    <name evidence="8" type="ORF">GCM10010984_11340</name>
</gene>
<evidence type="ECO:0000259" key="7">
    <source>
        <dbReference type="Pfam" id="PF21981"/>
    </source>
</evidence>